<dbReference type="InterPro" id="IPR050490">
    <property type="entry name" value="Bact_solute-bd_prot1"/>
</dbReference>
<dbReference type="InterPro" id="IPR006059">
    <property type="entry name" value="SBP"/>
</dbReference>
<dbReference type="EMBL" id="JASTZU010000063">
    <property type="protein sequence ID" value="MDL4843220.1"/>
    <property type="molecule type" value="Genomic_DNA"/>
</dbReference>
<dbReference type="Proteomes" id="UP001235343">
    <property type="component" value="Unassembled WGS sequence"/>
</dbReference>
<dbReference type="Gene3D" id="3.40.190.10">
    <property type="entry name" value="Periplasmic binding protein-like II"/>
    <property type="match status" value="1"/>
</dbReference>
<dbReference type="PANTHER" id="PTHR43649:SF32">
    <property type="entry name" value="SUGAR BINDING SECRETED PROTEIN"/>
    <property type="match status" value="1"/>
</dbReference>
<evidence type="ECO:0000313" key="2">
    <source>
        <dbReference type="EMBL" id="MDL4843220.1"/>
    </source>
</evidence>
<gene>
    <name evidence="2" type="ORF">QQS35_22540</name>
</gene>
<organism evidence="2 3">
    <name type="scientific">Aquibacillus rhizosphaerae</name>
    <dbReference type="NCBI Taxonomy" id="3051431"/>
    <lineage>
        <taxon>Bacteria</taxon>
        <taxon>Bacillati</taxon>
        <taxon>Bacillota</taxon>
        <taxon>Bacilli</taxon>
        <taxon>Bacillales</taxon>
        <taxon>Bacillaceae</taxon>
        <taxon>Aquibacillus</taxon>
    </lineage>
</organism>
<comment type="caution">
    <text evidence="2">The sequence shown here is derived from an EMBL/GenBank/DDBJ whole genome shotgun (WGS) entry which is preliminary data.</text>
</comment>
<feature type="chain" id="PRO_5046587592" evidence="1">
    <location>
        <begin position="22"/>
        <end position="435"/>
    </location>
</feature>
<keyword evidence="3" id="KW-1185">Reference proteome</keyword>
<keyword evidence="1" id="KW-0732">Signal</keyword>
<feature type="signal peptide" evidence="1">
    <location>
        <begin position="1"/>
        <end position="21"/>
    </location>
</feature>
<reference evidence="2 3" key="1">
    <citation type="submission" date="2023-06" db="EMBL/GenBank/DDBJ databases">
        <title>Aquibacillus rhizosphaerae LR5S19.</title>
        <authorList>
            <person name="Sun J.-Q."/>
        </authorList>
    </citation>
    <scope>NUCLEOTIDE SEQUENCE [LARGE SCALE GENOMIC DNA]</scope>
    <source>
        <strain evidence="2 3">LR5S19</strain>
    </source>
</reference>
<evidence type="ECO:0000256" key="1">
    <source>
        <dbReference type="SAM" id="SignalP"/>
    </source>
</evidence>
<dbReference type="SUPFAM" id="SSF53850">
    <property type="entry name" value="Periplasmic binding protein-like II"/>
    <property type="match status" value="1"/>
</dbReference>
<sequence>MKKQWFLVLTVLSILFLAACSGEGSESSGDNDSSSGDKASGDETTSITAWAWDVNFNIAALNIAKEHYEGDLELDIIENAQEDIVQKLNTGLSSGTMKGMPNIVLIEDQRAQSFLQAYPDAFFPIDDYFNTDDFAAYKLESTSFDGKQYGLPFDTGVTGLFFRTDYLEEAGYTTDDLTNITWEKYIEIGKDVKEKTGKDFISLDPNDLGLLRVMMQTAGAWYVENDGTTVNLVDNEPLKKALQNYKAIMEADMVKANSDWSQFLAAFNSGDVATVPVGNWIAASVEAEESQSGKWAVAPTPRLDIEGAEQASNQGGSSWYVLNVDGKEKAAEFLGETFGSSTPFYEDLVTEVGAIGTYKPASSSEVYATPNEFFGGQAIVKDFSEWMADVPPVNMGLNTYAIEDIIAAEVQNYLKGKALEDVLADAQAQAESQLK</sequence>
<proteinExistence type="predicted"/>
<accession>A0ABT7LF13</accession>
<protein>
    <submittedName>
        <fullName evidence="2">Extracellular solute-binding protein</fullName>
    </submittedName>
</protein>
<dbReference type="RefSeq" id="WP_285934518.1">
    <property type="nucleotide sequence ID" value="NZ_JASTZU010000063.1"/>
</dbReference>
<name>A0ABT7LF13_9BACI</name>
<dbReference type="Pfam" id="PF13416">
    <property type="entry name" value="SBP_bac_8"/>
    <property type="match status" value="1"/>
</dbReference>
<dbReference type="PANTHER" id="PTHR43649">
    <property type="entry name" value="ARABINOSE-BINDING PROTEIN-RELATED"/>
    <property type="match status" value="1"/>
</dbReference>
<dbReference type="PROSITE" id="PS51257">
    <property type="entry name" value="PROKAR_LIPOPROTEIN"/>
    <property type="match status" value="1"/>
</dbReference>
<evidence type="ECO:0000313" key="3">
    <source>
        <dbReference type="Proteomes" id="UP001235343"/>
    </source>
</evidence>